<comment type="caution">
    <text evidence="2">The sequence shown here is derived from an EMBL/GenBank/DDBJ whole genome shotgun (WGS) entry which is preliminary data.</text>
</comment>
<gene>
    <name evidence="2" type="ORF">ACEG43_42270</name>
</gene>
<evidence type="ECO:0000313" key="2">
    <source>
        <dbReference type="EMBL" id="MFA3842710.1"/>
    </source>
</evidence>
<evidence type="ECO:0000256" key="1">
    <source>
        <dbReference type="SAM" id="MobiDB-lite"/>
    </source>
</evidence>
<proteinExistence type="predicted"/>
<feature type="region of interest" description="Disordered" evidence="1">
    <location>
        <begin position="44"/>
        <end position="83"/>
    </location>
</feature>
<dbReference type="Proteomes" id="UP001571476">
    <property type="component" value="Unassembled WGS sequence"/>
</dbReference>
<feature type="compositionally biased region" description="Low complexity" evidence="1">
    <location>
        <begin position="58"/>
        <end position="72"/>
    </location>
</feature>
<reference evidence="2 3" key="1">
    <citation type="submission" date="2024-08" db="EMBL/GenBank/DDBJ databases">
        <title>Genome sequence of Streptomyces aureus CACIA-1.46HGO.</title>
        <authorList>
            <person name="Evangelista-Martinez Z."/>
        </authorList>
    </citation>
    <scope>NUCLEOTIDE SEQUENCE [LARGE SCALE GENOMIC DNA]</scope>
    <source>
        <strain evidence="2 3">CACIA-1.46HGO</strain>
    </source>
</reference>
<dbReference type="RefSeq" id="WP_372566629.1">
    <property type="nucleotide sequence ID" value="NZ_JBGOSP010000042.1"/>
</dbReference>
<accession>A0ABV4SW83</accession>
<dbReference type="EMBL" id="JBGOSP010000042">
    <property type="protein sequence ID" value="MFA3842710.1"/>
    <property type="molecule type" value="Genomic_DNA"/>
</dbReference>
<organism evidence="2 3">
    <name type="scientific">Streptomyces aureus</name>
    <dbReference type="NCBI Taxonomy" id="193461"/>
    <lineage>
        <taxon>Bacteria</taxon>
        <taxon>Bacillati</taxon>
        <taxon>Actinomycetota</taxon>
        <taxon>Actinomycetes</taxon>
        <taxon>Kitasatosporales</taxon>
        <taxon>Streptomycetaceae</taxon>
        <taxon>Streptomyces</taxon>
    </lineage>
</organism>
<name>A0ABV4SW83_9ACTN</name>
<protein>
    <submittedName>
        <fullName evidence="2">Uncharacterized protein</fullName>
    </submittedName>
</protein>
<keyword evidence="3" id="KW-1185">Reference proteome</keyword>
<evidence type="ECO:0000313" key="3">
    <source>
        <dbReference type="Proteomes" id="UP001571476"/>
    </source>
</evidence>
<sequence>MKIDPEDNDVSLRRRWGVPLRVAAGVTAVCAAAVAVFGGTGEAEPSLADPAAGGGGPSSAATSSSPNTRAGSTSGGAGSTSSTARATSTQVAFTITSAKTTPIGAATIAKILSSCLGQDASQYHAVIAVRTPVASGDWDGVVVAVNSADQYVQCESKGDKGTSQAVPPTFINNRLWGTGRVIEYFDSFMANAGKGKYLMLGAGHYASDVAKITISYGNDPKQYPALMSGGAFTYAAALSPDAPPGPHYAGPASYVHAYNASGKEIYNQVKDPKFTSEQ</sequence>